<dbReference type="AlphaFoldDB" id="A5BQ97"/>
<protein>
    <submittedName>
        <fullName evidence="2">Uncharacterized protein</fullName>
    </submittedName>
</protein>
<evidence type="ECO:0000313" key="2">
    <source>
        <dbReference type="EMBL" id="CAN81360.1"/>
    </source>
</evidence>
<proteinExistence type="predicted"/>
<reference evidence="2" key="1">
    <citation type="journal article" date="2007" name="PLoS ONE">
        <title>The first genome sequence of an elite grapevine cultivar (Pinot noir Vitis vinifera L.): coping with a highly heterozygous genome.</title>
        <authorList>
            <person name="Velasco R."/>
            <person name="Zharkikh A."/>
            <person name="Troggio M."/>
            <person name="Cartwright D.A."/>
            <person name="Cestaro A."/>
            <person name="Pruss D."/>
            <person name="Pindo M."/>
            <person name="FitzGerald L.M."/>
            <person name="Vezzulli S."/>
            <person name="Reid J."/>
            <person name="Malacarne G."/>
            <person name="Iliev D."/>
            <person name="Coppola G."/>
            <person name="Wardell B."/>
            <person name="Micheletti D."/>
            <person name="Macalma T."/>
            <person name="Facci M."/>
            <person name="Mitchell J.T."/>
            <person name="Perazzolli M."/>
            <person name="Eldredge G."/>
            <person name="Gatto P."/>
            <person name="Oyzerski R."/>
            <person name="Moretto M."/>
            <person name="Gutin N."/>
            <person name="Stefanini M."/>
            <person name="Chen Y."/>
            <person name="Segala C."/>
            <person name="Davenport C."/>
            <person name="Dematte L."/>
            <person name="Mraz A."/>
            <person name="Battilana J."/>
            <person name="Stormo K."/>
            <person name="Costa F."/>
            <person name="Tao Q."/>
            <person name="Si-Ammour A."/>
            <person name="Harkins T."/>
            <person name="Lackey A."/>
            <person name="Perbost C."/>
            <person name="Taillon B."/>
            <person name="Stella A."/>
            <person name="Solovyev V."/>
            <person name="Fawcett J.A."/>
            <person name="Sterck L."/>
            <person name="Vandepoele K."/>
            <person name="Grando S.M."/>
            <person name="Toppo S."/>
            <person name="Moser C."/>
            <person name="Lanchbury J."/>
            <person name="Bogden R."/>
            <person name="Skolnick M."/>
            <person name="Sgaramella V."/>
            <person name="Bhatnagar S.K."/>
            <person name="Fontana P."/>
            <person name="Gutin A."/>
            <person name="Van de Peer Y."/>
            <person name="Salamini F."/>
            <person name="Viola R."/>
        </authorList>
    </citation>
    <scope>NUCLEOTIDE SEQUENCE</scope>
</reference>
<dbReference type="EMBL" id="AM467335">
    <property type="protein sequence ID" value="CAN81360.1"/>
    <property type="molecule type" value="Genomic_DNA"/>
</dbReference>
<accession>A5BQ97</accession>
<organism evidence="2">
    <name type="scientific">Vitis vinifera</name>
    <name type="common">Grape</name>
    <dbReference type="NCBI Taxonomy" id="29760"/>
    <lineage>
        <taxon>Eukaryota</taxon>
        <taxon>Viridiplantae</taxon>
        <taxon>Streptophyta</taxon>
        <taxon>Embryophyta</taxon>
        <taxon>Tracheophyta</taxon>
        <taxon>Spermatophyta</taxon>
        <taxon>Magnoliopsida</taxon>
        <taxon>eudicotyledons</taxon>
        <taxon>Gunneridae</taxon>
        <taxon>Pentapetalae</taxon>
        <taxon>rosids</taxon>
        <taxon>Vitales</taxon>
        <taxon>Vitaceae</taxon>
        <taxon>Viteae</taxon>
        <taxon>Vitis</taxon>
    </lineage>
</organism>
<name>A5BQ97_VITVI</name>
<evidence type="ECO:0000256" key="1">
    <source>
        <dbReference type="SAM" id="MobiDB-lite"/>
    </source>
</evidence>
<gene>
    <name evidence="2" type="ORF">VITISV_010490</name>
</gene>
<sequence length="97" mass="11369">MVLVAMVEEIVAFLIEKMVVDDKGARWEPMVRLRMKERYIEKSDFDADEELLWLPLPRLDLDQTSTGGQLGRREPQPGKEGYWKRESVFDTPRSDLD</sequence>
<feature type="region of interest" description="Disordered" evidence="1">
    <location>
        <begin position="62"/>
        <end position="97"/>
    </location>
</feature>
<feature type="compositionally biased region" description="Basic and acidic residues" evidence="1">
    <location>
        <begin position="71"/>
        <end position="97"/>
    </location>
</feature>